<dbReference type="AlphaFoldDB" id="A0AAV1U0T6"/>
<dbReference type="Proteomes" id="UP001162060">
    <property type="component" value="Unassembled WGS sequence"/>
</dbReference>
<organism evidence="1 2">
    <name type="scientific">Peronospora matthiolae</name>
    <dbReference type="NCBI Taxonomy" id="2874970"/>
    <lineage>
        <taxon>Eukaryota</taxon>
        <taxon>Sar</taxon>
        <taxon>Stramenopiles</taxon>
        <taxon>Oomycota</taxon>
        <taxon>Peronosporomycetes</taxon>
        <taxon>Peronosporales</taxon>
        <taxon>Peronosporaceae</taxon>
        <taxon>Peronospora</taxon>
    </lineage>
</organism>
<protein>
    <submittedName>
        <fullName evidence="1">Uncharacterized protein</fullName>
    </submittedName>
</protein>
<evidence type="ECO:0000313" key="2">
    <source>
        <dbReference type="Proteomes" id="UP001162060"/>
    </source>
</evidence>
<proteinExistence type="predicted"/>
<gene>
    <name evidence="1" type="ORF">PM001_LOCUS12542</name>
</gene>
<comment type="caution">
    <text evidence="1">The sequence shown here is derived from an EMBL/GenBank/DDBJ whole genome shotgun (WGS) entry which is preliminary data.</text>
</comment>
<evidence type="ECO:0000313" key="1">
    <source>
        <dbReference type="EMBL" id="CAK7927392.1"/>
    </source>
</evidence>
<dbReference type="EMBL" id="CAKLBY020000109">
    <property type="protein sequence ID" value="CAK7927392.1"/>
    <property type="molecule type" value="Genomic_DNA"/>
</dbReference>
<reference evidence="1" key="1">
    <citation type="submission" date="2024-01" db="EMBL/GenBank/DDBJ databases">
        <authorList>
            <person name="Webb A."/>
        </authorList>
    </citation>
    <scope>NUCLEOTIDE SEQUENCE</scope>
    <source>
        <strain evidence="1">Pm1</strain>
    </source>
</reference>
<accession>A0AAV1U0T6</accession>
<name>A0AAV1U0T6_9STRA</name>
<sequence length="58" mass="6822">MLPSGAYFEPLRCEWRPDELPRPLACYPPAWDSWKPRAQLIVNVLGLVEQYDETHPLR</sequence>